<dbReference type="FunFam" id="3.40.50.1260:FF:000003">
    <property type="entry name" value="Phosphoglycerate kinase"/>
    <property type="match status" value="1"/>
</dbReference>
<dbReference type="GO" id="GO:0046872">
    <property type="term" value="F:metal ion binding"/>
    <property type="evidence" value="ECO:0007669"/>
    <property type="project" value="UniProtKB-KW"/>
</dbReference>
<evidence type="ECO:0000313" key="17">
    <source>
        <dbReference type="EMBL" id="KAK9508189.1"/>
    </source>
</evidence>
<dbReference type="AlphaFoldDB" id="A0AAW1DAZ6"/>
<comment type="caution">
    <text evidence="17">The sequence shown here is derived from an EMBL/GenBank/DDBJ whole genome shotgun (WGS) entry which is preliminary data.</text>
</comment>
<keyword evidence="11 14" id="KW-0067">ATP-binding</keyword>
<evidence type="ECO:0000256" key="12">
    <source>
        <dbReference type="ARBA" id="ARBA00022842"/>
    </source>
</evidence>
<dbReference type="GO" id="GO:0005829">
    <property type="term" value="C:cytosol"/>
    <property type="evidence" value="ECO:0007669"/>
    <property type="project" value="TreeGrafter"/>
</dbReference>
<keyword evidence="12" id="KW-0460">Magnesium</keyword>
<dbReference type="EMBL" id="JAPXFL010000004">
    <property type="protein sequence ID" value="KAK9508189.1"/>
    <property type="molecule type" value="Genomic_DNA"/>
</dbReference>
<dbReference type="PRINTS" id="PR00477">
    <property type="entry name" value="PHGLYCKINASE"/>
</dbReference>
<feature type="binding site" evidence="14">
    <location>
        <position position="218"/>
    </location>
    <ligand>
        <name>ATP</name>
        <dbReference type="ChEBI" id="CHEBI:30616"/>
    </ligand>
</feature>
<dbReference type="HAMAP" id="MF_00145">
    <property type="entry name" value="Phosphoglyc_kinase"/>
    <property type="match status" value="1"/>
</dbReference>
<sequence>MIFNKLSIDNVNITGKRILMRVHFSVPLKDGKIVNDQRIVASLDTIKYALEKNAKSIVLLTHIGRPQGRKIEKFSLKPLTEHLGKLLNRDIIFLNDCVGGEVEVACADPEPGSVFLLENVRFHLEEEGQGLDEHGNKIKADPAAVKQFRQSLRKLGDIYVNDAFGNAHRAHSSMIAEGFELKVAGLLMKKELEYFAKVLDKPQQPFVAILGGAKIVDKIPLIENLLDKVTEMIICGGMALTFLKEVKNMQIGASLYDKEVATTIQKLMCKASERNVTIHFPVDFIAADRFDENARTNIVSVHEGIAEDWMGLDIGPQTCTLFDRPIKRAKLILWNGPAGVFEFDKFSNGSRALFDSLIEATSNGCLTIVGGGDTATCAAKFNAEHKLSYVSTGGGATLQLLQGKPLPGVAALCNA</sequence>
<comment type="subunit">
    <text evidence="5 16">Monomer.</text>
</comment>
<dbReference type="GO" id="GO:0006094">
    <property type="term" value="P:gluconeogenesis"/>
    <property type="evidence" value="ECO:0007669"/>
    <property type="project" value="TreeGrafter"/>
</dbReference>
<evidence type="ECO:0000256" key="6">
    <source>
        <dbReference type="ARBA" id="ARBA00013061"/>
    </source>
</evidence>
<feature type="binding site" evidence="14">
    <location>
        <position position="311"/>
    </location>
    <ligand>
        <name>ATP</name>
        <dbReference type="ChEBI" id="CHEBI:30616"/>
    </ligand>
</feature>
<evidence type="ECO:0000256" key="5">
    <source>
        <dbReference type="ARBA" id="ARBA00011245"/>
    </source>
</evidence>
<evidence type="ECO:0000256" key="9">
    <source>
        <dbReference type="ARBA" id="ARBA00022741"/>
    </source>
</evidence>
<dbReference type="GO" id="GO:0043531">
    <property type="term" value="F:ADP binding"/>
    <property type="evidence" value="ECO:0007669"/>
    <property type="project" value="TreeGrafter"/>
</dbReference>
<keyword evidence="7 15" id="KW-0808">Transferase</keyword>
<evidence type="ECO:0000256" key="8">
    <source>
        <dbReference type="ARBA" id="ARBA00022723"/>
    </source>
</evidence>
<dbReference type="Gene3D" id="3.40.50.1260">
    <property type="entry name" value="Phosphoglycerate kinase, N-terminal domain"/>
    <property type="match status" value="3"/>
</dbReference>
<keyword evidence="9" id="KW-0547">Nucleotide-binding</keyword>
<protein>
    <recommendedName>
        <fullName evidence="6 15">Phosphoglycerate kinase</fullName>
        <ecNumber evidence="6 15">2.7.2.3</ecNumber>
    </recommendedName>
</protein>
<evidence type="ECO:0000256" key="10">
    <source>
        <dbReference type="ARBA" id="ARBA00022777"/>
    </source>
</evidence>
<organism evidence="17 18">
    <name type="scientific">Rhynocoris fuscipes</name>
    <dbReference type="NCBI Taxonomy" id="488301"/>
    <lineage>
        <taxon>Eukaryota</taxon>
        <taxon>Metazoa</taxon>
        <taxon>Ecdysozoa</taxon>
        <taxon>Arthropoda</taxon>
        <taxon>Hexapoda</taxon>
        <taxon>Insecta</taxon>
        <taxon>Pterygota</taxon>
        <taxon>Neoptera</taxon>
        <taxon>Paraneoptera</taxon>
        <taxon>Hemiptera</taxon>
        <taxon>Heteroptera</taxon>
        <taxon>Panheteroptera</taxon>
        <taxon>Cimicomorpha</taxon>
        <taxon>Reduviidae</taxon>
        <taxon>Harpactorinae</taxon>
        <taxon>Harpactorini</taxon>
        <taxon>Rhynocoris</taxon>
    </lineage>
</organism>
<dbReference type="InterPro" id="IPR001576">
    <property type="entry name" value="Phosphoglycerate_kinase"/>
</dbReference>
<evidence type="ECO:0000256" key="2">
    <source>
        <dbReference type="ARBA" id="ARBA00001946"/>
    </source>
</evidence>
<evidence type="ECO:0000256" key="13">
    <source>
        <dbReference type="ARBA" id="ARBA00023152"/>
    </source>
</evidence>
<dbReference type="GO" id="GO:0004618">
    <property type="term" value="F:phosphoglycerate kinase activity"/>
    <property type="evidence" value="ECO:0007669"/>
    <property type="project" value="UniProtKB-EC"/>
</dbReference>
<comment type="similarity">
    <text evidence="4 15">Belongs to the phosphoglycerate kinase family.</text>
</comment>
<evidence type="ECO:0000256" key="16">
    <source>
        <dbReference type="RuleBase" id="RU000696"/>
    </source>
</evidence>
<keyword evidence="8" id="KW-0479">Metal-binding</keyword>
<evidence type="ECO:0000256" key="14">
    <source>
        <dbReference type="PIRSR" id="PIRSR000724-2"/>
    </source>
</evidence>
<name>A0AAW1DAZ6_9HEMI</name>
<dbReference type="Proteomes" id="UP001461498">
    <property type="component" value="Unassembled WGS sequence"/>
</dbReference>
<dbReference type="SUPFAM" id="SSF53748">
    <property type="entry name" value="Phosphoglycerate kinase"/>
    <property type="match status" value="1"/>
</dbReference>
<comment type="catalytic activity">
    <reaction evidence="1 15">
        <text>(2R)-3-phosphoglycerate + ATP = (2R)-3-phospho-glyceroyl phosphate + ADP</text>
        <dbReference type="Rhea" id="RHEA:14801"/>
        <dbReference type="ChEBI" id="CHEBI:30616"/>
        <dbReference type="ChEBI" id="CHEBI:57604"/>
        <dbReference type="ChEBI" id="CHEBI:58272"/>
        <dbReference type="ChEBI" id="CHEBI:456216"/>
        <dbReference type="EC" id="2.7.2.3"/>
    </reaction>
</comment>
<dbReference type="CDD" id="cd00318">
    <property type="entry name" value="Phosphoglycerate_kinase"/>
    <property type="match status" value="1"/>
</dbReference>
<dbReference type="PIRSF" id="PIRSF000724">
    <property type="entry name" value="Pgk"/>
    <property type="match status" value="1"/>
</dbReference>
<evidence type="ECO:0000256" key="7">
    <source>
        <dbReference type="ARBA" id="ARBA00022679"/>
    </source>
</evidence>
<evidence type="ECO:0000256" key="15">
    <source>
        <dbReference type="RuleBase" id="RU000532"/>
    </source>
</evidence>
<gene>
    <name evidence="17" type="ORF">O3M35_007907</name>
</gene>
<keyword evidence="13" id="KW-0324">Glycolysis</keyword>
<dbReference type="InterPro" id="IPR015824">
    <property type="entry name" value="Phosphoglycerate_kinase_N"/>
</dbReference>
<feature type="binding site" evidence="14">
    <location>
        <begin position="371"/>
        <end position="374"/>
    </location>
    <ligand>
        <name>ATP</name>
        <dbReference type="ChEBI" id="CHEBI:30616"/>
    </ligand>
</feature>
<evidence type="ECO:0000256" key="4">
    <source>
        <dbReference type="ARBA" id="ARBA00008982"/>
    </source>
</evidence>
<dbReference type="PANTHER" id="PTHR11406">
    <property type="entry name" value="PHOSPHOGLYCERATE KINASE"/>
    <property type="match status" value="1"/>
</dbReference>
<keyword evidence="18" id="KW-1185">Reference proteome</keyword>
<evidence type="ECO:0000313" key="18">
    <source>
        <dbReference type="Proteomes" id="UP001461498"/>
    </source>
</evidence>
<keyword evidence="10 15" id="KW-0418">Kinase</keyword>
<evidence type="ECO:0000256" key="1">
    <source>
        <dbReference type="ARBA" id="ARBA00000642"/>
    </source>
</evidence>
<dbReference type="EC" id="2.7.2.3" evidence="6 15"/>
<feature type="binding site" evidence="14">
    <location>
        <position position="342"/>
    </location>
    <ligand>
        <name>ATP</name>
        <dbReference type="ChEBI" id="CHEBI:30616"/>
    </ligand>
</feature>
<comment type="pathway">
    <text evidence="3 15">Carbohydrate degradation; glycolysis; pyruvate from D-glyceraldehyde 3-phosphate: step 2/5.</text>
</comment>
<evidence type="ECO:0000256" key="3">
    <source>
        <dbReference type="ARBA" id="ARBA00004838"/>
    </source>
</evidence>
<accession>A0AAW1DAZ6</accession>
<dbReference type="FunFam" id="3.40.50.1260:FF:000019">
    <property type="entry name" value="Phosphoglycerate kinase 1"/>
    <property type="match status" value="1"/>
</dbReference>
<evidence type="ECO:0000256" key="11">
    <source>
        <dbReference type="ARBA" id="ARBA00022840"/>
    </source>
</evidence>
<dbReference type="Pfam" id="PF00162">
    <property type="entry name" value="PGK"/>
    <property type="match status" value="1"/>
</dbReference>
<dbReference type="GO" id="GO:0005524">
    <property type="term" value="F:ATP binding"/>
    <property type="evidence" value="ECO:0007669"/>
    <property type="project" value="UniProtKB-KW"/>
</dbReference>
<proteinExistence type="inferred from homology"/>
<dbReference type="GO" id="GO:0006096">
    <property type="term" value="P:glycolytic process"/>
    <property type="evidence" value="ECO:0007669"/>
    <property type="project" value="UniProtKB-KW"/>
</dbReference>
<dbReference type="InterPro" id="IPR036043">
    <property type="entry name" value="Phosphoglycerate_kinase_sf"/>
</dbReference>
<comment type="cofactor">
    <cofactor evidence="2">
        <name>Mg(2+)</name>
        <dbReference type="ChEBI" id="CHEBI:18420"/>
    </cofactor>
</comment>
<dbReference type="PANTHER" id="PTHR11406:SF0">
    <property type="entry name" value="PHOSPHOGLYCERATE KINASE"/>
    <property type="match status" value="1"/>
</dbReference>
<reference evidence="17 18" key="1">
    <citation type="submission" date="2022-12" db="EMBL/GenBank/DDBJ databases">
        <title>Chromosome-level genome assembly of true bugs.</title>
        <authorList>
            <person name="Ma L."/>
            <person name="Li H."/>
        </authorList>
    </citation>
    <scope>NUCLEOTIDE SEQUENCE [LARGE SCALE GENOMIC DNA]</scope>
    <source>
        <strain evidence="17">Lab_2022b</strain>
    </source>
</reference>